<protein>
    <submittedName>
        <fullName evidence="7">Uncharacterized protein</fullName>
    </submittedName>
</protein>
<proteinExistence type="inferred from homology"/>
<evidence type="ECO:0000313" key="7">
    <source>
        <dbReference type="EMBL" id="KAJ9138349.1"/>
    </source>
</evidence>
<feature type="compositionally biased region" description="Basic and acidic residues" evidence="6">
    <location>
        <begin position="1"/>
        <end position="14"/>
    </location>
</feature>
<dbReference type="Gene3D" id="6.10.110.10">
    <property type="match status" value="1"/>
</dbReference>
<keyword evidence="4" id="KW-1133">Transmembrane helix</keyword>
<dbReference type="PANTHER" id="PTHR16932">
    <property type="entry name" value="INTERFERON ALPHA-INDUCIBLE PROTEIN 27"/>
    <property type="match status" value="1"/>
</dbReference>
<keyword evidence="8" id="KW-1185">Reference proteome</keyword>
<keyword evidence="3" id="KW-0812">Transmembrane</keyword>
<dbReference type="PANTHER" id="PTHR16932:SF18">
    <property type="entry name" value="INTERFERON, ALPHA-INDUCIBLE PROTEIN 27-LIKE 2"/>
    <property type="match status" value="1"/>
</dbReference>
<dbReference type="Pfam" id="PF06140">
    <property type="entry name" value="Ifi-6-16"/>
    <property type="match status" value="1"/>
</dbReference>
<evidence type="ECO:0000256" key="1">
    <source>
        <dbReference type="ARBA" id="ARBA00004141"/>
    </source>
</evidence>
<organism evidence="7 8">
    <name type="scientific">Pleurostoma richardsiae</name>
    <dbReference type="NCBI Taxonomy" id="41990"/>
    <lineage>
        <taxon>Eukaryota</taxon>
        <taxon>Fungi</taxon>
        <taxon>Dikarya</taxon>
        <taxon>Ascomycota</taxon>
        <taxon>Pezizomycotina</taxon>
        <taxon>Sordariomycetes</taxon>
        <taxon>Sordariomycetidae</taxon>
        <taxon>Calosphaeriales</taxon>
        <taxon>Pleurostomataceae</taxon>
        <taxon>Pleurostoma</taxon>
    </lineage>
</organism>
<evidence type="ECO:0000256" key="2">
    <source>
        <dbReference type="ARBA" id="ARBA00007262"/>
    </source>
</evidence>
<evidence type="ECO:0000256" key="4">
    <source>
        <dbReference type="ARBA" id="ARBA00022989"/>
    </source>
</evidence>
<accession>A0AA38VL96</accession>
<reference evidence="7" key="1">
    <citation type="submission" date="2022-07" db="EMBL/GenBank/DDBJ databases">
        <title>Fungi with potential for degradation of polypropylene.</title>
        <authorList>
            <person name="Gostincar C."/>
        </authorList>
    </citation>
    <scope>NUCLEOTIDE SEQUENCE</scope>
    <source>
        <strain evidence="7">EXF-13308</strain>
    </source>
</reference>
<feature type="compositionally biased region" description="Polar residues" evidence="6">
    <location>
        <begin position="15"/>
        <end position="25"/>
    </location>
</feature>
<dbReference type="GO" id="GO:0016020">
    <property type="term" value="C:membrane"/>
    <property type="evidence" value="ECO:0007669"/>
    <property type="project" value="UniProtKB-SubCell"/>
</dbReference>
<feature type="region of interest" description="Disordered" evidence="6">
    <location>
        <begin position="1"/>
        <end position="28"/>
    </location>
</feature>
<gene>
    <name evidence="7" type="ORF">NKR23_g8471</name>
</gene>
<dbReference type="InterPro" id="IPR009311">
    <property type="entry name" value="IFI6/IFI27-like"/>
</dbReference>
<comment type="similarity">
    <text evidence="2">Belongs to the IFI6/IFI27 family.</text>
</comment>
<name>A0AA38VL96_9PEZI</name>
<dbReference type="AlphaFoldDB" id="A0AA38VL96"/>
<comment type="caution">
    <text evidence="7">The sequence shown here is derived from an EMBL/GenBank/DDBJ whole genome shotgun (WGS) entry which is preliminary data.</text>
</comment>
<evidence type="ECO:0000313" key="8">
    <source>
        <dbReference type="Proteomes" id="UP001174694"/>
    </source>
</evidence>
<sequence length="162" mass="15166">MANDEIIQKTKEASKQASESPNTADESLIADTAPKMVGEISSSSQAAGLLTTAANYVVENPGTVALAVVAGAGIATAAAPGAVAAPVLGALGFGSNGIAAGSVAATVQSGIGNIVAPSAFSMLQSAAAGGYGAATVIPAVQGAGAGIAGAAGAGIAWVKAKM</sequence>
<evidence type="ECO:0000256" key="3">
    <source>
        <dbReference type="ARBA" id="ARBA00022692"/>
    </source>
</evidence>
<evidence type="ECO:0000256" key="6">
    <source>
        <dbReference type="SAM" id="MobiDB-lite"/>
    </source>
</evidence>
<comment type="subcellular location">
    <subcellularLocation>
        <location evidence="1">Membrane</location>
        <topology evidence="1">Multi-pass membrane protein</topology>
    </subcellularLocation>
</comment>
<dbReference type="InterPro" id="IPR038213">
    <property type="entry name" value="IFI6/IFI27-like_sf"/>
</dbReference>
<evidence type="ECO:0000256" key="5">
    <source>
        <dbReference type="ARBA" id="ARBA00023136"/>
    </source>
</evidence>
<keyword evidence="5" id="KW-0472">Membrane</keyword>
<dbReference type="Proteomes" id="UP001174694">
    <property type="component" value="Unassembled WGS sequence"/>
</dbReference>
<dbReference type="EMBL" id="JANBVO010000030">
    <property type="protein sequence ID" value="KAJ9138349.1"/>
    <property type="molecule type" value="Genomic_DNA"/>
</dbReference>